<dbReference type="Proteomes" id="UP000654075">
    <property type="component" value="Unassembled WGS sequence"/>
</dbReference>
<proteinExistence type="predicted"/>
<protein>
    <submittedName>
        <fullName evidence="2">Uncharacterized protein</fullName>
    </submittedName>
</protein>
<dbReference type="EMBL" id="CAJNNV010000211">
    <property type="protein sequence ID" value="CAE8581826.1"/>
    <property type="molecule type" value="Genomic_DNA"/>
</dbReference>
<evidence type="ECO:0000313" key="3">
    <source>
        <dbReference type="Proteomes" id="UP000654075"/>
    </source>
</evidence>
<organism evidence="2 3">
    <name type="scientific">Polarella glacialis</name>
    <name type="common">Dinoflagellate</name>
    <dbReference type="NCBI Taxonomy" id="89957"/>
    <lineage>
        <taxon>Eukaryota</taxon>
        <taxon>Sar</taxon>
        <taxon>Alveolata</taxon>
        <taxon>Dinophyceae</taxon>
        <taxon>Suessiales</taxon>
        <taxon>Suessiaceae</taxon>
        <taxon>Polarella</taxon>
    </lineage>
</organism>
<name>A0A813D6P7_POLGL</name>
<dbReference type="AlphaFoldDB" id="A0A813D6P7"/>
<keyword evidence="3" id="KW-1185">Reference proteome</keyword>
<feature type="compositionally biased region" description="Polar residues" evidence="1">
    <location>
        <begin position="87"/>
        <end position="96"/>
    </location>
</feature>
<feature type="region of interest" description="Disordered" evidence="1">
    <location>
        <begin position="67"/>
        <end position="108"/>
    </location>
</feature>
<gene>
    <name evidence="2" type="ORF">PGLA1383_LOCUS837</name>
</gene>
<comment type="caution">
    <text evidence="2">The sequence shown here is derived from an EMBL/GenBank/DDBJ whole genome shotgun (WGS) entry which is preliminary data.</text>
</comment>
<evidence type="ECO:0000256" key="1">
    <source>
        <dbReference type="SAM" id="MobiDB-lite"/>
    </source>
</evidence>
<feature type="region of interest" description="Disordered" evidence="1">
    <location>
        <begin position="340"/>
        <end position="359"/>
    </location>
</feature>
<evidence type="ECO:0000313" key="2">
    <source>
        <dbReference type="EMBL" id="CAE8581826.1"/>
    </source>
</evidence>
<accession>A0A813D6P7</accession>
<feature type="region of interest" description="Disordered" evidence="1">
    <location>
        <begin position="427"/>
        <end position="452"/>
    </location>
</feature>
<reference evidence="2" key="1">
    <citation type="submission" date="2021-02" db="EMBL/GenBank/DDBJ databases">
        <authorList>
            <person name="Dougan E. K."/>
            <person name="Rhodes N."/>
            <person name="Thang M."/>
            <person name="Chan C."/>
        </authorList>
    </citation>
    <scope>NUCLEOTIDE SEQUENCE</scope>
</reference>
<sequence>MEYGAEIQSALKRLMPVQWCSGMLSCGSPGQSRHIASLPFNLMRGIATALQPHGPRQESRDVLLNGQDVSARRRVPKPSLQAAGSHDSWQTMSPSCKATMPGRKSTSEDRPLRFQLAWSAMSKAQSVSFAHTHVSVLPGSSVDKSQLTDGLCTYVPVFPAQFGGQRLPQSNALRLRLCTFQSRSMPSTLASSHRALRRGRSKWRLLAPQCDFTLPQHQLQNVLVKKLFEPQLHGTVWVGRQLPPKPFWPCRTVDIIVEIAFDSAGASACSCSAPRCVPQQGSAPGNKFKLLLPSQFRKSFMSLQPFIGATDLHTHTCRGWGIFSDCVFLHCARRYDTRHNTSDSQLLSPDRGGKARPQGSMEYGAEIQSALKRLMPVQWCSGMLSCGSPGQSRHIASLPFNLMRGIATALQPHGPRQESRDVLLNGQDVSARRRVPKPSLQAAGSHDSWQTMSPSCKATMPGLQMAASMPGITFEACIYPLHPYMREVQEQILDSALPQLLCPMSPDSATLTATLASRKWLESRASTAVLAHCVLQVPVTTAVCGCSKADILQQVCTVRCEVQPDSHARDGKISCIRGLSCFPAWDCEHYGESKNCPCVSGPKLDKFAYTPRPPAAVSAGMVCDVESFHFIGFPFRLRVRILERGVHALSKSGFANHFVREAVGPGGVRCSLKASISLASPSGCECAALSVACMLWASPKLDKFAYPRLESNCDVSIAVSSSVDKSQLTDGLCTYVSVLPAQLRVRSLERGVHALGKSGFANHFVREVRSVSVYGFGSYSTALRGKEMFLCVRAVLANMTGSIKRVFVCWQVDDQRARAPDGASRNREQTSARITFEACIYPLHPYMREVQEQVMVRCTGRLVKPEPTIAEPLHNWMQICPILADLAEILDSALPQLLCPMSPVAKLP</sequence>